<evidence type="ECO:0000256" key="2">
    <source>
        <dbReference type="ARBA" id="ARBA00007441"/>
    </source>
</evidence>
<evidence type="ECO:0000256" key="4">
    <source>
        <dbReference type="ARBA" id="ARBA00022576"/>
    </source>
</evidence>
<dbReference type="EMBL" id="CP133772">
    <property type="protein sequence ID" value="WYY00376.1"/>
    <property type="molecule type" value="Genomic_DNA"/>
</dbReference>
<dbReference type="GO" id="GO:1901605">
    <property type="term" value="P:alpha-amino acid metabolic process"/>
    <property type="evidence" value="ECO:0007669"/>
    <property type="project" value="TreeGrafter"/>
</dbReference>
<dbReference type="Gene3D" id="3.40.640.10">
    <property type="entry name" value="Type I PLP-dependent aspartate aminotransferase-like (Major domain)"/>
    <property type="match status" value="1"/>
</dbReference>
<dbReference type="GeneID" id="95967682"/>
<reference evidence="8 9" key="1">
    <citation type="submission" date="2023-09" db="EMBL/GenBank/DDBJ databases">
        <authorList>
            <person name="Golyshina O.V."/>
            <person name="Lunev E.A."/>
            <person name="Bargiela R."/>
            <person name="Gaines M.C."/>
            <person name="Daum B."/>
            <person name="Bale N.J."/>
            <person name="Koenen M."/>
            <person name="Sinninghe Damst J.S."/>
            <person name="Yakimov M."/>
            <person name="Golyshin P.N."/>
        </authorList>
    </citation>
    <scope>NUCLEOTIDE SEQUENCE [LARGE SCALE GENOMIC DNA]</scope>
    <source>
        <strain evidence="8 9">M1</strain>
    </source>
</reference>
<dbReference type="InterPro" id="IPR050859">
    <property type="entry name" value="Class-I_PLP-dep_aminotransf"/>
</dbReference>
<evidence type="ECO:0000259" key="7">
    <source>
        <dbReference type="Pfam" id="PF00155"/>
    </source>
</evidence>
<dbReference type="InterPro" id="IPR015424">
    <property type="entry name" value="PyrdxlP-dep_Trfase"/>
</dbReference>
<evidence type="ECO:0000313" key="8">
    <source>
        <dbReference type="EMBL" id="WYY00376.1"/>
    </source>
</evidence>
<keyword evidence="9" id="KW-1185">Reference proteome</keyword>
<dbReference type="CDD" id="cd00609">
    <property type="entry name" value="AAT_like"/>
    <property type="match status" value="1"/>
</dbReference>
<dbReference type="PANTHER" id="PTHR42790">
    <property type="entry name" value="AMINOTRANSFERASE"/>
    <property type="match status" value="1"/>
</dbReference>
<evidence type="ECO:0000256" key="3">
    <source>
        <dbReference type="ARBA" id="ARBA00011738"/>
    </source>
</evidence>
<dbReference type="Proteomes" id="UP001451606">
    <property type="component" value="Chromosome"/>
</dbReference>
<gene>
    <name evidence="8" type="ORF">OXIME_000946</name>
</gene>
<dbReference type="InterPro" id="IPR015422">
    <property type="entry name" value="PyrdxlP-dep_Trfase_small"/>
</dbReference>
<evidence type="ECO:0000313" key="9">
    <source>
        <dbReference type="Proteomes" id="UP001451606"/>
    </source>
</evidence>
<dbReference type="AlphaFoldDB" id="A0AAX4NFV7"/>
<dbReference type="RefSeq" id="WP_393970716.1">
    <property type="nucleotide sequence ID" value="NZ_CP133772.1"/>
</dbReference>
<accession>A0AAX4NFV7</accession>
<dbReference type="PANTHER" id="PTHR42790:SF19">
    <property type="entry name" value="KYNURENINE_ALPHA-AMINOADIPATE AMINOTRANSFERASE, MITOCHONDRIAL"/>
    <property type="match status" value="1"/>
</dbReference>
<name>A0AAX4NFV7_9ARCH</name>
<comment type="subunit">
    <text evidence="3">Homodimer.</text>
</comment>
<feature type="domain" description="Aminotransferase class I/classII large" evidence="7">
    <location>
        <begin position="36"/>
        <end position="371"/>
    </location>
</feature>
<comment type="cofactor">
    <cofactor evidence="1">
        <name>pyridoxal 5'-phosphate</name>
        <dbReference type="ChEBI" id="CHEBI:597326"/>
    </cofactor>
</comment>
<dbReference type="Pfam" id="PF00155">
    <property type="entry name" value="Aminotran_1_2"/>
    <property type="match status" value="1"/>
</dbReference>
<keyword evidence="5" id="KW-0808">Transferase</keyword>
<sequence length="394" mass="43890">MKPSEIRELLKYASMPDFISFGGGMPNPLSFPMNELREIVDEVIDVNGKYALQYGNTGGLPDLKTEISKMVLKTEKIKTEEKNIIVTSGSQQGLYGLGKIFLNHSDSLIVESPTYVGAISAFNANAGKMIPIEMDSEGIIVEKVEEKIKSLKANSNLPRFIYVIPNYQNPTGHTLSLERRKHLMELSETYQIPLVEDNPYGELCYSGEKIPSLKSMDKSGENVTYLGTFSKVMCPGLRIGYTIAPEAVVSKLNLLKQALDLSSSTFSQYVAYEYLKKGVIYKQVPKTVELYRKKRNIMLKALEDYFPKNSTWSKPDGGMFIWATLDKKINTSEMLKTSIENGVGYVSGLAFSPDGSHTSSMRLNFTFSEDEEIVRGISKLSNTIKNVSVRATPA</sequence>
<dbReference type="FunFam" id="3.40.640.10:FF:000053">
    <property type="entry name" value="Aminotransferase, class I"/>
    <property type="match status" value="1"/>
</dbReference>
<comment type="similarity">
    <text evidence="2">Belongs to the class-I pyridoxal-phosphate-dependent aminotransferase family.</text>
</comment>
<evidence type="ECO:0000256" key="1">
    <source>
        <dbReference type="ARBA" id="ARBA00001933"/>
    </source>
</evidence>
<dbReference type="GO" id="GO:0030170">
    <property type="term" value="F:pyridoxal phosphate binding"/>
    <property type="evidence" value="ECO:0007669"/>
    <property type="project" value="InterPro"/>
</dbReference>
<dbReference type="SUPFAM" id="SSF53383">
    <property type="entry name" value="PLP-dependent transferases"/>
    <property type="match status" value="1"/>
</dbReference>
<dbReference type="KEGG" id="omr:OXIME_000946"/>
<keyword evidence="6" id="KW-0663">Pyridoxal phosphate</keyword>
<protein>
    <submittedName>
        <fullName evidence="8">PLP-dependent aminotransferase family protein</fullName>
    </submittedName>
</protein>
<evidence type="ECO:0000256" key="6">
    <source>
        <dbReference type="ARBA" id="ARBA00022898"/>
    </source>
</evidence>
<evidence type="ECO:0000256" key="5">
    <source>
        <dbReference type="ARBA" id="ARBA00022679"/>
    </source>
</evidence>
<dbReference type="GO" id="GO:0008483">
    <property type="term" value="F:transaminase activity"/>
    <property type="evidence" value="ECO:0007669"/>
    <property type="project" value="UniProtKB-KW"/>
</dbReference>
<dbReference type="Gene3D" id="3.90.1150.10">
    <property type="entry name" value="Aspartate Aminotransferase, domain 1"/>
    <property type="match status" value="1"/>
</dbReference>
<organism evidence="8 9">
    <name type="scientific">Oxyplasma meridianum</name>
    <dbReference type="NCBI Taxonomy" id="3073602"/>
    <lineage>
        <taxon>Archaea</taxon>
        <taxon>Methanobacteriati</taxon>
        <taxon>Thermoplasmatota</taxon>
        <taxon>Thermoplasmata</taxon>
        <taxon>Thermoplasmatales</taxon>
        <taxon>Thermoplasmataceae</taxon>
        <taxon>Oxyplasma</taxon>
    </lineage>
</organism>
<dbReference type="InterPro" id="IPR004839">
    <property type="entry name" value="Aminotransferase_I/II_large"/>
</dbReference>
<proteinExistence type="inferred from homology"/>
<dbReference type="InterPro" id="IPR015421">
    <property type="entry name" value="PyrdxlP-dep_Trfase_major"/>
</dbReference>
<keyword evidence="4 8" id="KW-0032">Aminotransferase</keyword>